<proteinExistence type="predicted"/>
<dbReference type="Proteomes" id="UP001054837">
    <property type="component" value="Unassembled WGS sequence"/>
</dbReference>
<accession>A0AAV4S6K8</accession>
<protein>
    <submittedName>
        <fullName evidence="1">Uncharacterized protein</fullName>
    </submittedName>
</protein>
<evidence type="ECO:0000313" key="2">
    <source>
        <dbReference type="Proteomes" id="UP001054837"/>
    </source>
</evidence>
<evidence type="ECO:0000313" key="1">
    <source>
        <dbReference type="EMBL" id="GIY29775.1"/>
    </source>
</evidence>
<dbReference type="AlphaFoldDB" id="A0AAV4S6K8"/>
<name>A0AAV4S6K8_9ARAC</name>
<reference evidence="1 2" key="1">
    <citation type="submission" date="2021-06" db="EMBL/GenBank/DDBJ databases">
        <title>Caerostris darwini draft genome.</title>
        <authorList>
            <person name="Kono N."/>
            <person name="Arakawa K."/>
        </authorList>
    </citation>
    <scope>NUCLEOTIDE SEQUENCE [LARGE SCALE GENOMIC DNA]</scope>
</reference>
<gene>
    <name evidence="1" type="ORF">CDAR_280131</name>
</gene>
<organism evidence="1 2">
    <name type="scientific">Caerostris darwini</name>
    <dbReference type="NCBI Taxonomy" id="1538125"/>
    <lineage>
        <taxon>Eukaryota</taxon>
        <taxon>Metazoa</taxon>
        <taxon>Ecdysozoa</taxon>
        <taxon>Arthropoda</taxon>
        <taxon>Chelicerata</taxon>
        <taxon>Arachnida</taxon>
        <taxon>Araneae</taxon>
        <taxon>Araneomorphae</taxon>
        <taxon>Entelegynae</taxon>
        <taxon>Araneoidea</taxon>
        <taxon>Araneidae</taxon>
        <taxon>Caerostris</taxon>
    </lineage>
</organism>
<dbReference type="EMBL" id="BPLQ01007383">
    <property type="protein sequence ID" value="GIY29775.1"/>
    <property type="molecule type" value="Genomic_DNA"/>
</dbReference>
<comment type="caution">
    <text evidence="1">The sequence shown here is derived from an EMBL/GenBank/DDBJ whole genome shotgun (WGS) entry which is preliminary data.</text>
</comment>
<sequence>MEEENFRNSLQFRTSLLLSGPHVSQIRLEVAPGVVSGTNRKSSSRSRGVRRTFPTFKKLPRQQISEKRPSVMDEKDFRNSLEFKRAFCSLSPMFLGSVWMSPRELFRERTGRSSSWSLFRFGVVRRSFPT</sequence>
<keyword evidence="2" id="KW-1185">Reference proteome</keyword>